<comment type="caution">
    <text evidence="2">The sequence shown here is derived from an EMBL/GenBank/DDBJ whole genome shotgun (WGS) entry which is preliminary data.</text>
</comment>
<proteinExistence type="predicted"/>
<reference evidence="2 3" key="1">
    <citation type="submission" date="2024-06" db="EMBL/GenBank/DDBJ databases">
        <title>The Natural Products Discovery Center: Release of the First 8490 Sequenced Strains for Exploring Actinobacteria Biosynthetic Diversity.</title>
        <authorList>
            <person name="Kalkreuter E."/>
            <person name="Kautsar S.A."/>
            <person name="Yang D."/>
            <person name="Bader C.D."/>
            <person name="Teijaro C.N."/>
            <person name="Fluegel L."/>
            <person name="Davis C.M."/>
            <person name="Simpson J.R."/>
            <person name="Lauterbach L."/>
            <person name="Steele A.D."/>
            <person name="Gui C."/>
            <person name="Meng S."/>
            <person name="Li G."/>
            <person name="Viehrig K."/>
            <person name="Ye F."/>
            <person name="Su P."/>
            <person name="Kiefer A.F."/>
            <person name="Nichols A."/>
            <person name="Cepeda A.J."/>
            <person name="Yan W."/>
            <person name="Fan B."/>
            <person name="Jiang Y."/>
            <person name="Adhikari A."/>
            <person name="Zheng C.-J."/>
            <person name="Schuster L."/>
            <person name="Cowan T.M."/>
            <person name="Smanski M.J."/>
            <person name="Chevrette M.G."/>
            <person name="De Carvalho L.P.S."/>
            <person name="Shen B."/>
        </authorList>
    </citation>
    <scope>NUCLEOTIDE SEQUENCE [LARGE SCALE GENOMIC DNA]</scope>
    <source>
        <strain evidence="2 3">NPDC033843</strain>
    </source>
</reference>
<evidence type="ECO:0000256" key="1">
    <source>
        <dbReference type="SAM" id="MobiDB-lite"/>
    </source>
</evidence>
<evidence type="ECO:0000313" key="2">
    <source>
        <dbReference type="EMBL" id="MEU3785239.1"/>
    </source>
</evidence>
<organism evidence="2 3">
    <name type="scientific">Streptomyces sp. 900129855</name>
    <dbReference type="NCBI Taxonomy" id="3155129"/>
    <lineage>
        <taxon>Bacteria</taxon>
        <taxon>Bacillati</taxon>
        <taxon>Actinomycetota</taxon>
        <taxon>Actinomycetes</taxon>
        <taxon>Kitasatosporales</taxon>
        <taxon>Streptomycetaceae</taxon>
        <taxon>Streptomyces</taxon>
    </lineage>
</organism>
<dbReference type="RefSeq" id="WP_361706819.1">
    <property type="nucleotide sequence ID" value="NZ_JBEZVE010000019.1"/>
</dbReference>
<accession>A0ABV2ZRQ3</accession>
<gene>
    <name evidence="2" type="ORF">AB0E89_32680</name>
</gene>
<protein>
    <recommendedName>
        <fullName evidence="4">DUF5302 domain-containing protein</fullName>
    </recommendedName>
</protein>
<feature type="compositionally biased region" description="Basic and acidic residues" evidence="1">
    <location>
        <begin position="1"/>
        <end position="10"/>
    </location>
</feature>
<evidence type="ECO:0000313" key="3">
    <source>
        <dbReference type="Proteomes" id="UP001550739"/>
    </source>
</evidence>
<evidence type="ECO:0008006" key="4">
    <source>
        <dbReference type="Google" id="ProtNLM"/>
    </source>
</evidence>
<sequence>MGARFDRFREAVTGGPSYTPAVGPHASTRDQEKNARTRGRELDQAAARRARHRASVLKNGDAGDGTRFAFEEKRGRFGRRRS</sequence>
<feature type="region of interest" description="Disordered" evidence="1">
    <location>
        <begin position="1"/>
        <end position="45"/>
    </location>
</feature>
<name>A0ABV2ZRQ3_9ACTN</name>
<dbReference type="Proteomes" id="UP001550739">
    <property type="component" value="Unassembled WGS sequence"/>
</dbReference>
<dbReference type="EMBL" id="JBEZVE010000019">
    <property type="protein sequence ID" value="MEU3785239.1"/>
    <property type="molecule type" value="Genomic_DNA"/>
</dbReference>
<keyword evidence="3" id="KW-1185">Reference proteome</keyword>
<feature type="compositionally biased region" description="Basic and acidic residues" evidence="1">
    <location>
        <begin position="27"/>
        <end position="43"/>
    </location>
</feature>